<dbReference type="KEGG" id="gtr:GLOTRDRAFT_133565"/>
<name>S7PU09_GLOTA</name>
<keyword evidence="2" id="KW-1185">Reference proteome</keyword>
<reference evidence="1 2" key="1">
    <citation type="journal article" date="2012" name="Science">
        <title>The Paleozoic origin of enzymatic lignin decomposition reconstructed from 31 fungal genomes.</title>
        <authorList>
            <person name="Floudas D."/>
            <person name="Binder M."/>
            <person name="Riley R."/>
            <person name="Barry K."/>
            <person name="Blanchette R.A."/>
            <person name="Henrissat B."/>
            <person name="Martinez A.T."/>
            <person name="Otillar R."/>
            <person name="Spatafora J.W."/>
            <person name="Yadav J.S."/>
            <person name="Aerts A."/>
            <person name="Benoit I."/>
            <person name="Boyd A."/>
            <person name="Carlson A."/>
            <person name="Copeland A."/>
            <person name="Coutinho P.M."/>
            <person name="de Vries R.P."/>
            <person name="Ferreira P."/>
            <person name="Findley K."/>
            <person name="Foster B."/>
            <person name="Gaskell J."/>
            <person name="Glotzer D."/>
            <person name="Gorecki P."/>
            <person name="Heitman J."/>
            <person name="Hesse C."/>
            <person name="Hori C."/>
            <person name="Igarashi K."/>
            <person name="Jurgens J.A."/>
            <person name="Kallen N."/>
            <person name="Kersten P."/>
            <person name="Kohler A."/>
            <person name="Kuees U."/>
            <person name="Kumar T.K.A."/>
            <person name="Kuo A."/>
            <person name="LaButti K."/>
            <person name="Larrondo L.F."/>
            <person name="Lindquist E."/>
            <person name="Ling A."/>
            <person name="Lombard V."/>
            <person name="Lucas S."/>
            <person name="Lundell T."/>
            <person name="Martin R."/>
            <person name="McLaughlin D.J."/>
            <person name="Morgenstern I."/>
            <person name="Morin E."/>
            <person name="Murat C."/>
            <person name="Nagy L.G."/>
            <person name="Nolan M."/>
            <person name="Ohm R.A."/>
            <person name="Patyshakuliyeva A."/>
            <person name="Rokas A."/>
            <person name="Ruiz-Duenas F.J."/>
            <person name="Sabat G."/>
            <person name="Salamov A."/>
            <person name="Samejima M."/>
            <person name="Schmutz J."/>
            <person name="Slot J.C."/>
            <person name="St John F."/>
            <person name="Stenlid J."/>
            <person name="Sun H."/>
            <person name="Sun S."/>
            <person name="Syed K."/>
            <person name="Tsang A."/>
            <person name="Wiebenga A."/>
            <person name="Young D."/>
            <person name="Pisabarro A."/>
            <person name="Eastwood D.C."/>
            <person name="Martin F."/>
            <person name="Cullen D."/>
            <person name="Grigoriev I.V."/>
            <person name="Hibbett D.S."/>
        </authorList>
    </citation>
    <scope>NUCLEOTIDE SEQUENCE [LARGE SCALE GENOMIC DNA]</scope>
    <source>
        <strain evidence="1 2">ATCC 11539</strain>
    </source>
</reference>
<dbReference type="HOGENOM" id="CLU_1686781_0_0_1"/>
<proteinExistence type="predicted"/>
<dbReference type="GeneID" id="19302750"/>
<dbReference type="AlphaFoldDB" id="S7PU09"/>
<dbReference type="EMBL" id="KB469313">
    <property type="protein sequence ID" value="EPQ50822.1"/>
    <property type="molecule type" value="Genomic_DNA"/>
</dbReference>
<evidence type="ECO:0000313" key="1">
    <source>
        <dbReference type="EMBL" id="EPQ50822.1"/>
    </source>
</evidence>
<evidence type="ECO:0008006" key="3">
    <source>
        <dbReference type="Google" id="ProtNLM"/>
    </source>
</evidence>
<sequence length="156" mass="17716">MPKGPPSNLPTPANATLIKVDIAEELGSGRVGDVDRCDELSKEAWFYEEMECLQGVVTPRYYGHFTTMLPARTDILSLKRRASSPFPMSIILLERVGDSLPLGQPIPQVLQDDLWDMMRDFAALGICHNDLRYDNLLHLLTCPRFLPRTLLWVAYR</sequence>
<dbReference type="Proteomes" id="UP000030669">
    <property type="component" value="Unassembled WGS sequence"/>
</dbReference>
<accession>S7PU09</accession>
<dbReference type="OrthoDB" id="3182995at2759"/>
<organism evidence="1 2">
    <name type="scientific">Gloeophyllum trabeum (strain ATCC 11539 / FP-39264 / Madison 617)</name>
    <name type="common">Brown rot fungus</name>
    <dbReference type="NCBI Taxonomy" id="670483"/>
    <lineage>
        <taxon>Eukaryota</taxon>
        <taxon>Fungi</taxon>
        <taxon>Dikarya</taxon>
        <taxon>Basidiomycota</taxon>
        <taxon>Agaricomycotina</taxon>
        <taxon>Agaricomycetes</taxon>
        <taxon>Gloeophyllales</taxon>
        <taxon>Gloeophyllaceae</taxon>
        <taxon>Gloeophyllum</taxon>
    </lineage>
</organism>
<evidence type="ECO:0000313" key="2">
    <source>
        <dbReference type="Proteomes" id="UP000030669"/>
    </source>
</evidence>
<dbReference type="RefSeq" id="XP_007870712.1">
    <property type="nucleotide sequence ID" value="XM_007872521.1"/>
</dbReference>
<gene>
    <name evidence="1" type="ORF">GLOTRDRAFT_133565</name>
</gene>
<protein>
    <recommendedName>
        <fullName evidence="3">Protein kinase domain-containing protein</fullName>
    </recommendedName>
</protein>